<organism evidence="1 2">
    <name type="scientific">Mucor circinelloides f. circinelloides (strain 1006PhL)</name>
    <name type="common">Mucormycosis agent</name>
    <name type="synonym">Calyptromyces circinelloides</name>
    <dbReference type="NCBI Taxonomy" id="1220926"/>
    <lineage>
        <taxon>Eukaryota</taxon>
        <taxon>Fungi</taxon>
        <taxon>Fungi incertae sedis</taxon>
        <taxon>Mucoromycota</taxon>
        <taxon>Mucoromycotina</taxon>
        <taxon>Mucoromycetes</taxon>
        <taxon>Mucorales</taxon>
        <taxon>Mucorineae</taxon>
        <taxon>Mucoraceae</taxon>
        <taxon>Mucor</taxon>
    </lineage>
</organism>
<gene>
    <name evidence="1" type="ORF">HMPREF1544_05276</name>
</gene>
<dbReference type="VEuPathDB" id="FungiDB:HMPREF1544_05276"/>
<dbReference type="InParanoid" id="S2JDJ3"/>
<name>S2JDJ3_MUCC1</name>
<dbReference type="SUPFAM" id="SSF52540">
    <property type="entry name" value="P-loop containing nucleoside triphosphate hydrolases"/>
    <property type="match status" value="1"/>
</dbReference>
<evidence type="ECO:0000313" key="2">
    <source>
        <dbReference type="Proteomes" id="UP000014254"/>
    </source>
</evidence>
<evidence type="ECO:0000313" key="1">
    <source>
        <dbReference type="EMBL" id="EPB87869.1"/>
    </source>
</evidence>
<accession>S2JDJ3</accession>
<dbReference type="OrthoDB" id="2271129at2759"/>
<sequence length="317" mass="34092">MTINKSQGQTLDYAGLYLPKHVFAHGQLYVALSRVRTPTSIKIMIPSEISQLENQIGPAAARAVHRFSENKFTVAKRSVKNPIWDSGFAGGADGSLDRRGLVDKIKSYRIDSLQLRLHPPPPASPPVLLSACRPTLMVDPILYLPMSVFDRSRILRWRMGWLPARPVPCRCGASHASRNHLLECLGVASLLLFSDIFPGADYLPNPLDFWLNQLPPKKPSASKLVSSLSFCDCTDDGEPLNDLLDIDIICHPDAEFTGKALDTSGSALLEWMTPASSANTVISTMPPISSNSNGVALVVVAAGGGGSRRGGGGAVVV</sequence>
<dbReference type="Proteomes" id="UP000014254">
    <property type="component" value="Unassembled WGS sequence"/>
</dbReference>
<dbReference type="AlphaFoldDB" id="S2JDJ3"/>
<dbReference type="eggNOG" id="KOG0987">
    <property type="taxonomic scope" value="Eukaryota"/>
</dbReference>
<protein>
    <recommendedName>
        <fullName evidence="3">ATP-dependent DNA helicase</fullName>
    </recommendedName>
</protein>
<dbReference type="InterPro" id="IPR027417">
    <property type="entry name" value="P-loop_NTPase"/>
</dbReference>
<dbReference type="CDD" id="cd18809">
    <property type="entry name" value="SF1_C_RecD"/>
    <property type="match status" value="1"/>
</dbReference>
<dbReference type="EMBL" id="KE123960">
    <property type="protein sequence ID" value="EPB87869.1"/>
    <property type="molecule type" value="Genomic_DNA"/>
</dbReference>
<evidence type="ECO:0008006" key="3">
    <source>
        <dbReference type="Google" id="ProtNLM"/>
    </source>
</evidence>
<proteinExistence type="predicted"/>
<dbReference type="STRING" id="1220926.S2JDJ3"/>
<reference evidence="2" key="1">
    <citation type="submission" date="2013-05" db="EMBL/GenBank/DDBJ databases">
        <title>The Genome sequence of Mucor circinelloides f. circinelloides 1006PhL.</title>
        <authorList>
            <consortium name="The Broad Institute Genomics Platform"/>
            <person name="Cuomo C."/>
            <person name="Earl A."/>
            <person name="Findley K."/>
            <person name="Lee S.C."/>
            <person name="Walker B."/>
            <person name="Young S."/>
            <person name="Zeng Q."/>
            <person name="Gargeya S."/>
            <person name="Fitzgerald M."/>
            <person name="Haas B."/>
            <person name="Abouelleil A."/>
            <person name="Allen A.W."/>
            <person name="Alvarado L."/>
            <person name="Arachchi H.M."/>
            <person name="Berlin A.M."/>
            <person name="Chapman S.B."/>
            <person name="Gainer-Dewar J."/>
            <person name="Goldberg J."/>
            <person name="Griggs A."/>
            <person name="Gujja S."/>
            <person name="Hansen M."/>
            <person name="Howarth C."/>
            <person name="Imamovic A."/>
            <person name="Ireland A."/>
            <person name="Larimer J."/>
            <person name="McCowan C."/>
            <person name="Murphy C."/>
            <person name="Pearson M."/>
            <person name="Poon T.W."/>
            <person name="Priest M."/>
            <person name="Roberts A."/>
            <person name="Saif S."/>
            <person name="Shea T."/>
            <person name="Sisk P."/>
            <person name="Sykes S."/>
            <person name="Wortman J."/>
            <person name="Nusbaum C."/>
            <person name="Birren B."/>
        </authorList>
    </citation>
    <scope>NUCLEOTIDE SEQUENCE [LARGE SCALE GENOMIC DNA]</scope>
    <source>
        <strain evidence="2">1006PhL</strain>
    </source>
</reference>
<keyword evidence="2" id="KW-1185">Reference proteome</keyword>